<evidence type="ECO:0000313" key="2">
    <source>
        <dbReference type="Proteomes" id="UP001549031"/>
    </source>
</evidence>
<evidence type="ECO:0000313" key="1">
    <source>
        <dbReference type="EMBL" id="MET3587835.1"/>
    </source>
</evidence>
<name>A0ABV2HBA6_9HYPH</name>
<dbReference type="Proteomes" id="UP001549031">
    <property type="component" value="Unassembled WGS sequence"/>
</dbReference>
<organism evidence="1 2">
    <name type="scientific">Pseudorhizobium tarimense</name>
    <dbReference type="NCBI Taxonomy" id="1079109"/>
    <lineage>
        <taxon>Bacteria</taxon>
        <taxon>Pseudomonadati</taxon>
        <taxon>Pseudomonadota</taxon>
        <taxon>Alphaproteobacteria</taxon>
        <taxon>Hyphomicrobiales</taxon>
        <taxon>Rhizobiaceae</taxon>
        <taxon>Rhizobium/Agrobacterium group</taxon>
        <taxon>Pseudorhizobium</taxon>
    </lineage>
</organism>
<sequence length="94" mass="11179">MNLRVIEGGRDTLRELTDVEVPGFSPRKADVRREADRRLKRLDYDRWRTRELATGIRMPRELRYLAMQIEFVAERLTALKEIPADYRADAYWPG</sequence>
<gene>
    <name evidence="1" type="ORF">ABID21_003966</name>
</gene>
<reference evidence="1 2" key="1">
    <citation type="submission" date="2024-06" db="EMBL/GenBank/DDBJ databases">
        <title>Genomic Encyclopedia of Type Strains, Phase IV (KMG-IV): sequencing the most valuable type-strain genomes for metagenomic binning, comparative biology and taxonomic classification.</title>
        <authorList>
            <person name="Goeker M."/>
        </authorList>
    </citation>
    <scope>NUCLEOTIDE SEQUENCE [LARGE SCALE GENOMIC DNA]</scope>
    <source>
        <strain evidence="1 2">DSM 105042</strain>
    </source>
</reference>
<comment type="caution">
    <text evidence="1">The sequence shown here is derived from an EMBL/GenBank/DDBJ whole genome shotgun (WGS) entry which is preliminary data.</text>
</comment>
<proteinExistence type="predicted"/>
<dbReference type="RefSeq" id="WP_247245452.1">
    <property type="nucleotide sequence ID" value="NZ_JALJRA010000015.1"/>
</dbReference>
<accession>A0ABV2HBA6</accession>
<dbReference type="EMBL" id="JBEPLJ010000016">
    <property type="protein sequence ID" value="MET3587835.1"/>
    <property type="molecule type" value="Genomic_DNA"/>
</dbReference>
<keyword evidence="2" id="KW-1185">Reference proteome</keyword>
<protein>
    <submittedName>
        <fullName evidence="1">Uncharacterized protein</fullName>
    </submittedName>
</protein>